<reference evidence="1 2" key="1">
    <citation type="journal article" date="2021" name="Hortic Res">
        <title>Chromosome-scale assembly of the Dendrobium chrysotoxum genome enhances the understanding of orchid evolution.</title>
        <authorList>
            <person name="Zhang Y."/>
            <person name="Zhang G.Q."/>
            <person name="Zhang D."/>
            <person name="Liu X.D."/>
            <person name="Xu X.Y."/>
            <person name="Sun W.H."/>
            <person name="Yu X."/>
            <person name="Zhu X."/>
            <person name="Wang Z.W."/>
            <person name="Zhao X."/>
            <person name="Zhong W.Y."/>
            <person name="Chen H."/>
            <person name="Yin W.L."/>
            <person name="Huang T."/>
            <person name="Niu S.C."/>
            <person name="Liu Z.J."/>
        </authorList>
    </citation>
    <scope>NUCLEOTIDE SEQUENCE [LARGE SCALE GENOMIC DNA]</scope>
    <source>
        <strain evidence="1">Lindl</strain>
    </source>
</reference>
<gene>
    <name evidence="1" type="ORF">IEQ34_008195</name>
</gene>
<name>A0AAV7H7N7_DENCH</name>
<sequence length="101" mass="12151">MRQIMCSITYKTVDQKQEANKGTFHHNMLEEDLIKPSNLLSKLFPTWVCFQQLRDMLETLKNKMPHLESLHEFQGSLKSELMFKKFLFVLDDIWEKEEEQD</sequence>
<dbReference type="EMBL" id="JAGFBR010000008">
    <property type="protein sequence ID" value="KAH0463613.1"/>
    <property type="molecule type" value="Genomic_DNA"/>
</dbReference>
<protein>
    <submittedName>
        <fullName evidence="1">Uncharacterized protein</fullName>
    </submittedName>
</protein>
<evidence type="ECO:0000313" key="1">
    <source>
        <dbReference type="EMBL" id="KAH0463613.1"/>
    </source>
</evidence>
<comment type="caution">
    <text evidence="1">The sequence shown here is derived from an EMBL/GenBank/DDBJ whole genome shotgun (WGS) entry which is preliminary data.</text>
</comment>
<evidence type="ECO:0000313" key="2">
    <source>
        <dbReference type="Proteomes" id="UP000775213"/>
    </source>
</evidence>
<dbReference type="Proteomes" id="UP000775213">
    <property type="component" value="Unassembled WGS sequence"/>
</dbReference>
<dbReference type="AlphaFoldDB" id="A0AAV7H7N7"/>
<accession>A0AAV7H7N7</accession>
<organism evidence="1 2">
    <name type="scientific">Dendrobium chrysotoxum</name>
    <name type="common">Orchid</name>
    <dbReference type="NCBI Taxonomy" id="161865"/>
    <lineage>
        <taxon>Eukaryota</taxon>
        <taxon>Viridiplantae</taxon>
        <taxon>Streptophyta</taxon>
        <taxon>Embryophyta</taxon>
        <taxon>Tracheophyta</taxon>
        <taxon>Spermatophyta</taxon>
        <taxon>Magnoliopsida</taxon>
        <taxon>Liliopsida</taxon>
        <taxon>Asparagales</taxon>
        <taxon>Orchidaceae</taxon>
        <taxon>Epidendroideae</taxon>
        <taxon>Malaxideae</taxon>
        <taxon>Dendrobiinae</taxon>
        <taxon>Dendrobium</taxon>
    </lineage>
</organism>
<keyword evidence="2" id="KW-1185">Reference proteome</keyword>
<proteinExistence type="predicted"/>